<evidence type="ECO:0000256" key="1">
    <source>
        <dbReference type="SAM" id="Phobius"/>
    </source>
</evidence>
<dbReference type="AlphaFoldDB" id="A0A1Y2FNX5"/>
<accession>A0A1Y2FNX5</accession>
<organism evidence="2 3">
    <name type="scientific">Protomyces lactucae-debilis</name>
    <dbReference type="NCBI Taxonomy" id="2754530"/>
    <lineage>
        <taxon>Eukaryota</taxon>
        <taxon>Fungi</taxon>
        <taxon>Dikarya</taxon>
        <taxon>Ascomycota</taxon>
        <taxon>Taphrinomycotina</taxon>
        <taxon>Taphrinomycetes</taxon>
        <taxon>Taphrinales</taxon>
        <taxon>Protomycetaceae</taxon>
        <taxon>Protomyces</taxon>
    </lineage>
</organism>
<proteinExistence type="predicted"/>
<gene>
    <name evidence="2" type="ORF">BCR37DRAFT_391652</name>
</gene>
<keyword evidence="1" id="KW-0812">Transmembrane</keyword>
<dbReference type="Proteomes" id="UP000193685">
    <property type="component" value="Unassembled WGS sequence"/>
</dbReference>
<keyword evidence="1" id="KW-1133">Transmembrane helix</keyword>
<keyword evidence="3" id="KW-1185">Reference proteome</keyword>
<sequence length="103" mass="11495">METGLNDQRYCSTGMHPTSTLKLRFAVFELFAITRISLVCTVAIATHLLVKANASKTSFVDDSVKDLGLHFIFMTLLPIRKLQAFVDPHDPNMDQAVAVRMRG</sequence>
<protein>
    <submittedName>
        <fullName evidence="2">Uncharacterized protein</fullName>
    </submittedName>
</protein>
<dbReference type="EMBL" id="MCFI01000005">
    <property type="protein sequence ID" value="ORY84916.1"/>
    <property type="molecule type" value="Genomic_DNA"/>
</dbReference>
<evidence type="ECO:0000313" key="3">
    <source>
        <dbReference type="Proteomes" id="UP000193685"/>
    </source>
</evidence>
<comment type="caution">
    <text evidence="2">The sequence shown here is derived from an EMBL/GenBank/DDBJ whole genome shotgun (WGS) entry which is preliminary data.</text>
</comment>
<dbReference type="GeneID" id="63787631"/>
<keyword evidence="1" id="KW-0472">Membrane</keyword>
<dbReference type="RefSeq" id="XP_040726699.1">
    <property type="nucleotide sequence ID" value="XM_040871032.1"/>
</dbReference>
<name>A0A1Y2FNX5_PROLT</name>
<reference evidence="2 3" key="1">
    <citation type="submission" date="2016-07" db="EMBL/GenBank/DDBJ databases">
        <title>Pervasive Adenine N6-methylation of Active Genes in Fungi.</title>
        <authorList>
            <consortium name="DOE Joint Genome Institute"/>
            <person name="Mondo S.J."/>
            <person name="Dannebaum R.O."/>
            <person name="Kuo R.C."/>
            <person name="Labutti K."/>
            <person name="Haridas S."/>
            <person name="Kuo A."/>
            <person name="Salamov A."/>
            <person name="Ahrendt S.R."/>
            <person name="Lipzen A."/>
            <person name="Sullivan W."/>
            <person name="Andreopoulos W.B."/>
            <person name="Clum A."/>
            <person name="Lindquist E."/>
            <person name="Daum C."/>
            <person name="Ramamoorthy G.K."/>
            <person name="Gryganskyi A."/>
            <person name="Culley D."/>
            <person name="Magnuson J.K."/>
            <person name="James T.Y."/>
            <person name="O'Malley M.A."/>
            <person name="Stajich J.E."/>
            <person name="Spatafora J.W."/>
            <person name="Visel A."/>
            <person name="Grigoriev I.V."/>
        </authorList>
    </citation>
    <scope>NUCLEOTIDE SEQUENCE [LARGE SCALE GENOMIC DNA]</scope>
    <source>
        <strain evidence="2 3">12-1054</strain>
    </source>
</reference>
<feature type="transmembrane region" description="Helical" evidence="1">
    <location>
        <begin position="25"/>
        <end position="50"/>
    </location>
</feature>
<evidence type="ECO:0000313" key="2">
    <source>
        <dbReference type="EMBL" id="ORY84916.1"/>
    </source>
</evidence>